<evidence type="ECO:0000313" key="9">
    <source>
        <dbReference type="EMBL" id="QEH32643.1"/>
    </source>
</evidence>
<dbReference type="SUPFAM" id="SSF46626">
    <property type="entry name" value="Cytochrome c"/>
    <property type="match status" value="1"/>
</dbReference>
<dbReference type="Pfam" id="PF07631">
    <property type="entry name" value="PSD4"/>
    <property type="match status" value="1"/>
</dbReference>
<dbReference type="InterPro" id="IPR013036">
    <property type="entry name" value="DUF1587"/>
</dbReference>
<dbReference type="InterPro" id="IPR011429">
    <property type="entry name" value="Cyt_c_Planctomycete-type"/>
</dbReference>
<evidence type="ECO:0000259" key="3">
    <source>
        <dbReference type="Pfam" id="PF07626"/>
    </source>
</evidence>
<keyword evidence="1" id="KW-0732">Signal</keyword>
<dbReference type="Gene3D" id="1.10.760.10">
    <property type="entry name" value="Cytochrome c-like domain"/>
    <property type="match status" value="1"/>
</dbReference>
<feature type="signal peptide" evidence="1">
    <location>
        <begin position="1"/>
        <end position="26"/>
    </location>
</feature>
<feature type="domain" description="DUF1592" evidence="5">
    <location>
        <begin position="450"/>
        <end position="577"/>
    </location>
</feature>
<feature type="domain" description="DUF1588" evidence="4">
    <location>
        <begin position="595"/>
        <end position="694"/>
    </location>
</feature>
<feature type="domain" description="DUF1585" evidence="2">
    <location>
        <begin position="708"/>
        <end position="780"/>
    </location>
</feature>
<dbReference type="InterPro" id="IPR036909">
    <property type="entry name" value="Cyt_c-like_dom_sf"/>
</dbReference>
<dbReference type="Proteomes" id="UP000324233">
    <property type="component" value="Chromosome"/>
</dbReference>
<dbReference type="Pfam" id="PF16841">
    <property type="entry name" value="CBM60"/>
    <property type="match status" value="1"/>
</dbReference>
<evidence type="ECO:0000256" key="1">
    <source>
        <dbReference type="SAM" id="SignalP"/>
    </source>
</evidence>
<dbReference type="EMBL" id="CP042997">
    <property type="protein sequence ID" value="QEH32643.1"/>
    <property type="molecule type" value="Genomic_DNA"/>
</dbReference>
<gene>
    <name evidence="9" type="ORF">OJF2_11220</name>
</gene>
<dbReference type="InterPro" id="IPR013039">
    <property type="entry name" value="DUF1588"/>
</dbReference>
<dbReference type="OrthoDB" id="175242at2"/>
<organism evidence="9 10">
    <name type="scientific">Aquisphaera giovannonii</name>
    <dbReference type="NCBI Taxonomy" id="406548"/>
    <lineage>
        <taxon>Bacteria</taxon>
        <taxon>Pseudomonadati</taxon>
        <taxon>Planctomycetota</taxon>
        <taxon>Planctomycetia</taxon>
        <taxon>Isosphaerales</taxon>
        <taxon>Isosphaeraceae</taxon>
        <taxon>Aquisphaera</taxon>
    </lineage>
</organism>
<evidence type="ECO:0000259" key="2">
    <source>
        <dbReference type="Pfam" id="PF07624"/>
    </source>
</evidence>
<keyword evidence="10" id="KW-1185">Reference proteome</keyword>
<dbReference type="InterPro" id="IPR013042">
    <property type="entry name" value="DUF1592"/>
</dbReference>
<dbReference type="InterPro" id="IPR031768">
    <property type="entry name" value="CBM60_xylan-bd"/>
</dbReference>
<accession>A0A5B9VW94</accession>
<dbReference type="Pfam" id="PF07624">
    <property type="entry name" value="PSD2"/>
    <property type="match status" value="1"/>
</dbReference>
<feature type="domain" description="DUF1587" evidence="3">
    <location>
        <begin position="141"/>
        <end position="204"/>
    </location>
</feature>
<evidence type="ECO:0000259" key="4">
    <source>
        <dbReference type="Pfam" id="PF07627"/>
    </source>
</evidence>
<feature type="domain" description="DUF1595" evidence="7">
    <location>
        <begin position="372"/>
        <end position="433"/>
    </location>
</feature>
<evidence type="ECO:0000259" key="5">
    <source>
        <dbReference type="Pfam" id="PF07631"/>
    </source>
</evidence>
<name>A0A5B9VW94_9BACT</name>
<proteinExistence type="predicted"/>
<feature type="domain" description="Carbohydrate binding module xylan-binding" evidence="8">
    <location>
        <begin position="257"/>
        <end position="347"/>
    </location>
</feature>
<dbReference type="Pfam" id="PF07627">
    <property type="entry name" value="PSCyt3"/>
    <property type="match status" value="1"/>
</dbReference>
<dbReference type="Gene3D" id="2.60.60.40">
    <property type="match status" value="1"/>
</dbReference>
<dbReference type="InterPro" id="IPR013043">
    <property type="entry name" value="DUF1595"/>
</dbReference>
<reference evidence="9 10" key="1">
    <citation type="submission" date="2019-08" db="EMBL/GenBank/DDBJ databases">
        <title>Deep-cultivation of Planctomycetes and their phenomic and genomic characterization uncovers novel biology.</title>
        <authorList>
            <person name="Wiegand S."/>
            <person name="Jogler M."/>
            <person name="Boedeker C."/>
            <person name="Pinto D."/>
            <person name="Vollmers J."/>
            <person name="Rivas-Marin E."/>
            <person name="Kohn T."/>
            <person name="Peeters S.H."/>
            <person name="Heuer A."/>
            <person name="Rast P."/>
            <person name="Oberbeckmann S."/>
            <person name="Bunk B."/>
            <person name="Jeske O."/>
            <person name="Meyerdierks A."/>
            <person name="Storesund J.E."/>
            <person name="Kallscheuer N."/>
            <person name="Luecker S."/>
            <person name="Lage O.M."/>
            <person name="Pohl T."/>
            <person name="Merkel B.J."/>
            <person name="Hornburger P."/>
            <person name="Mueller R.-W."/>
            <person name="Bruemmer F."/>
            <person name="Labrenz M."/>
            <person name="Spormann A.M."/>
            <person name="Op den Camp H."/>
            <person name="Overmann J."/>
            <person name="Amann R."/>
            <person name="Jetten M.S.M."/>
            <person name="Mascher T."/>
            <person name="Medema M.H."/>
            <person name="Devos D.P."/>
            <person name="Kaster A.-K."/>
            <person name="Ovreas L."/>
            <person name="Rohde M."/>
            <person name="Galperin M.Y."/>
            <person name="Jogler C."/>
        </authorList>
    </citation>
    <scope>NUCLEOTIDE SEQUENCE [LARGE SCALE GENOMIC DNA]</scope>
    <source>
        <strain evidence="9 10">OJF2</strain>
    </source>
</reference>
<feature type="chain" id="PRO_5022874524" description="Cytochrome c domain-containing protein" evidence="1">
    <location>
        <begin position="27"/>
        <end position="785"/>
    </location>
</feature>
<dbReference type="KEGG" id="agv:OJF2_11220"/>
<dbReference type="GO" id="GO:0020037">
    <property type="term" value="F:heme binding"/>
    <property type="evidence" value="ECO:0007669"/>
    <property type="project" value="InterPro"/>
</dbReference>
<dbReference type="Pfam" id="PF07635">
    <property type="entry name" value="PSCyt1"/>
    <property type="match status" value="1"/>
</dbReference>
<evidence type="ECO:0000259" key="6">
    <source>
        <dbReference type="Pfam" id="PF07635"/>
    </source>
</evidence>
<dbReference type="Pfam" id="PF07626">
    <property type="entry name" value="PSD3"/>
    <property type="match status" value="1"/>
</dbReference>
<dbReference type="AlphaFoldDB" id="A0A5B9VW94"/>
<sequence precursor="true">MPADPCPRRIASALLLLALLPAASRGDDKAGAGPKPAAKPDAAAFESAVRPFLAKHCAGCHGEKKPKGNVSVAALMKEPQAGASRKLWSKVKESVEGTLMPPEDRPQPSKHEVEALVGWIESALNQTDCGRTVDPGRVTIRRLNRAEYDNTIRDLVGVDFRPADDFPSDDVGYGFDNIGDVLSVPPLLMEKYLAAAEDIAGRAIVVGGRPSKPPLKTWEAEALEGPGVSGDGDAQVLASDGEVGVSHAFPQDDAYVIRVRAYGQQAGPEPARMAIRVDGKPLKVVDVPAVQGSPGTYEVREKIRAGNRRVSAAFLNDYYKPDDPDPSRRDRNLAVLSIEVEGPLRAPGSRLPESHRRIVFKTPKKPSEFQDCAVEVVQRFASRAYRRPVTGGELAKLLRFVDLARENGDPFERGIQLAVEATLVSPQFLYRAELNRGRRKGAKDASGVPLNDFEVASRLSYFLWSSMPDEELTRLAVEGKLLAEDNLVKQVRRMLRDRKAGALVENFAGQWLQLRNLKAASPDREQFPSFDEPLRQAMGQESEAFFAAVMREDKSILDFLDCDYTYLNERLAKHYGIGGVSGEKFRMVRLKGRERGGLITQAAVLTVTSNPSRTSPVKRGKWVLEQILGTPPPPAPPNVPQLADDRKEPLKGTLRQRMEQHRSNPSCAACHSRLDPPGFGLENFDAVGAWRDKEAGMPIDASAKLPGGESFRGPAELKAILRSKKDQFTRCLAEKMLTYALGRGLEDFDGCTVDRIVQAVADGRYKFSSLVIAIVKSDPFLKRRG</sequence>
<dbReference type="GO" id="GO:0009055">
    <property type="term" value="F:electron transfer activity"/>
    <property type="evidence" value="ECO:0007669"/>
    <property type="project" value="InterPro"/>
</dbReference>
<feature type="domain" description="Cytochrome C Planctomycete-type" evidence="6">
    <location>
        <begin position="57"/>
        <end position="104"/>
    </location>
</feature>
<evidence type="ECO:0000313" key="10">
    <source>
        <dbReference type="Proteomes" id="UP000324233"/>
    </source>
</evidence>
<dbReference type="Pfam" id="PF07637">
    <property type="entry name" value="PSD5"/>
    <property type="match status" value="1"/>
</dbReference>
<dbReference type="InterPro" id="IPR011478">
    <property type="entry name" value="DUF1585"/>
</dbReference>
<protein>
    <recommendedName>
        <fullName evidence="11">Cytochrome c domain-containing protein</fullName>
    </recommendedName>
</protein>
<evidence type="ECO:0000259" key="7">
    <source>
        <dbReference type="Pfam" id="PF07637"/>
    </source>
</evidence>
<dbReference type="RefSeq" id="WP_148591972.1">
    <property type="nucleotide sequence ID" value="NZ_CP042997.1"/>
</dbReference>
<evidence type="ECO:0008006" key="11">
    <source>
        <dbReference type="Google" id="ProtNLM"/>
    </source>
</evidence>
<evidence type="ECO:0000259" key="8">
    <source>
        <dbReference type="Pfam" id="PF16841"/>
    </source>
</evidence>